<protein>
    <recommendedName>
        <fullName evidence="4">Holin of 3TMs, for gene-transfer release</fullName>
    </recommendedName>
</protein>
<gene>
    <name evidence="2" type="ORF">G4V63_14320</name>
</gene>
<evidence type="ECO:0000313" key="3">
    <source>
        <dbReference type="Proteomes" id="UP000480266"/>
    </source>
</evidence>
<keyword evidence="1" id="KW-0472">Membrane</keyword>
<dbReference type="EMBL" id="JAAMRR010000746">
    <property type="protein sequence ID" value="NGX96340.1"/>
    <property type="molecule type" value="Genomic_DNA"/>
</dbReference>
<evidence type="ECO:0008006" key="4">
    <source>
        <dbReference type="Google" id="ProtNLM"/>
    </source>
</evidence>
<accession>A0A7C9RGK1</accession>
<proteinExistence type="predicted"/>
<dbReference type="Proteomes" id="UP000480266">
    <property type="component" value="Unassembled WGS sequence"/>
</dbReference>
<keyword evidence="1" id="KW-1133">Transmembrane helix</keyword>
<name>A0A7C9RGK1_9BRAD</name>
<reference evidence="2" key="1">
    <citation type="submission" date="2020-02" db="EMBL/GenBank/DDBJ databases">
        <title>Draft genome sequence of Candidatus Afipia apatlaquensis IBT-C3, a potential strain for decolorization of textile dyes.</title>
        <authorList>
            <person name="Sanchez-Reyes A."/>
            <person name="Breton-Deval L."/>
            <person name="Mangelson H."/>
            <person name="Sanchez-Flores A."/>
        </authorList>
    </citation>
    <scope>NUCLEOTIDE SEQUENCE [LARGE SCALE GENOMIC DNA]</scope>
    <source>
        <strain evidence="2">IBT-C3</strain>
    </source>
</reference>
<sequence length="187" mass="19297">MSDFDWKATIGAVAPGLAAALGGPLAGAAVKVIADKVFGNPNASEADLAAALASGTLTGEQISALKQAEISMQVEMARIDQASDAAYLADTDSARKQTVALAQAGSGISWAPVVISALIVGGFFTCVYMLFLVERNWDERTANLLNVLFGALTVSFTQVANYWLGSSAGSKRAGDSLRKIAEQPGKG</sequence>
<feature type="transmembrane region" description="Helical" evidence="1">
    <location>
        <begin position="110"/>
        <end position="132"/>
    </location>
</feature>
<organism evidence="2 3">
    <name type="scientific">Candidatus Afipia apatlaquensis</name>
    <dbReference type="NCBI Taxonomy" id="2712852"/>
    <lineage>
        <taxon>Bacteria</taxon>
        <taxon>Pseudomonadati</taxon>
        <taxon>Pseudomonadota</taxon>
        <taxon>Alphaproteobacteria</taxon>
        <taxon>Hyphomicrobiales</taxon>
        <taxon>Nitrobacteraceae</taxon>
        <taxon>Afipia</taxon>
    </lineage>
</organism>
<dbReference type="AlphaFoldDB" id="A0A7C9RGK1"/>
<keyword evidence="1" id="KW-0812">Transmembrane</keyword>
<evidence type="ECO:0000313" key="2">
    <source>
        <dbReference type="EMBL" id="NGX96340.1"/>
    </source>
</evidence>
<comment type="caution">
    <text evidence="2">The sequence shown here is derived from an EMBL/GenBank/DDBJ whole genome shotgun (WGS) entry which is preliminary data.</text>
</comment>
<evidence type="ECO:0000256" key="1">
    <source>
        <dbReference type="SAM" id="Phobius"/>
    </source>
</evidence>
<keyword evidence="3" id="KW-1185">Reference proteome</keyword>
<feature type="transmembrane region" description="Helical" evidence="1">
    <location>
        <begin position="144"/>
        <end position="164"/>
    </location>
</feature>